<evidence type="ECO:0000313" key="13">
    <source>
        <dbReference type="EMBL" id="QBQ35602.1"/>
    </source>
</evidence>
<evidence type="ECO:0000313" key="12">
    <source>
        <dbReference type="EMBL" id="GGY96648.1"/>
    </source>
</evidence>
<feature type="transmembrane region" description="Helical" evidence="8">
    <location>
        <begin position="168"/>
        <end position="190"/>
    </location>
</feature>
<dbReference type="Pfam" id="PF03412">
    <property type="entry name" value="Peptidase_C39"/>
    <property type="match status" value="1"/>
</dbReference>
<evidence type="ECO:0000313" key="14">
    <source>
        <dbReference type="Proteomes" id="UP000294359"/>
    </source>
</evidence>
<dbReference type="GO" id="GO:0016887">
    <property type="term" value="F:ATP hydrolysis activity"/>
    <property type="evidence" value="ECO:0007669"/>
    <property type="project" value="InterPro"/>
</dbReference>
<dbReference type="RefSeq" id="WP_134383841.1">
    <property type="nucleotide sequence ID" value="NZ_BMWW01000005.1"/>
</dbReference>
<keyword evidence="5" id="KW-0067">ATP-binding</keyword>
<dbReference type="InterPro" id="IPR005074">
    <property type="entry name" value="Peptidase_C39"/>
</dbReference>
<feature type="transmembrane region" description="Helical" evidence="8">
    <location>
        <begin position="304"/>
        <end position="322"/>
    </location>
</feature>
<dbReference type="Gene3D" id="3.90.70.10">
    <property type="entry name" value="Cysteine proteinases"/>
    <property type="match status" value="1"/>
</dbReference>
<keyword evidence="4" id="KW-0547">Nucleotide-binding</keyword>
<keyword evidence="3 8" id="KW-0812">Transmembrane</keyword>
<dbReference type="InterPro" id="IPR036640">
    <property type="entry name" value="ABC1_TM_sf"/>
</dbReference>
<evidence type="ECO:0000256" key="4">
    <source>
        <dbReference type="ARBA" id="ARBA00022741"/>
    </source>
</evidence>
<feature type="domain" description="Peptidase C39" evidence="11">
    <location>
        <begin position="15"/>
        <end position="134"/>
    </location>
</feature>
<dbReference type="PANTHER" id="PTHR24221:SF606">
    <property type="entry name" value="COLICIN V SECRETION-PROCESSING ATP-BINDING PROTEIN"/>
    <property type="match status" value="1"/>
</dbReference>
<dbReference type="CDD" id="cd18567">
    <property type="entry name" value="ABC_6TM_CvaB_RaxB_like"/>
    <property type="match status" value="1"/>
</dbReference>
<dbReference type="Gene3D" id="1.20.1560.10">
    <property type="entry name" value="ABC transporter type 1, transmembrane domain"/>
    <property type="match status" value="1"/>
</dbReference>
<comment type="subcellular location">
    <subcellularLocation>
        <location evidence="1">Cell membrane</location>
        <topology evidence="1">Multi-pass membrane protein</topology>
    </subcellularLocation>
</comment>
<dbReference type="GO" id="GO:0005524">
    <property type="term" value="F:ATP binding"/>
    <property type="evidence" value="ECO:0007669"/>
    <property type="project" value="UniProtKB-KW"/>
</dbReference>
<dbReference type="OrthoDB" id="8554730at2"/>
<evidence type="ECO:0000256" key="3">
    <source>
        <dbReference type="ARBA" id="ARBA00022692"/>
    </source>
</evidence>
<keyword evidence="7 8" id="KW-0472">Membrane</keyword>
<dbReference type="GO" id="GO:0034040">
    <property type="term" value="F:ATPase-coupled lipid transmembrane transporter activity"/>
    <property type="evidence" value="ECO:0007669"/>
    <property type="project" value="TreeGrafter"/>
</dbReference>
<feature type="domain" description="ABC transporter" evidence="9">
    <location>
        <begin position="485"/>
        <end position="710"/>
    </location>
</feature>
<evidence type="ECO:0000256" key="7">
    <source>
        <dbReference type="ARBA" id="ARBA00023136"/>
    </source>
</evidence>
<dbReference type="Proteomes" id="UP000294359">
    <property type="component" value="Chromosome"/>
</dbReference>
<organism evidence="12 15">
    <name type="scientific">Pseudoduganella plicata</name>
    <dbReference type="NCBI Taxonomy" id="321984"/>
    <lineage>
        <taxon>Bacteria</taxon>
        <taxon>Pseudomonadati</taxon>
        <taxon>Pseudomonadota</taxon>
        <taxon>Betaproteobacteria</taxon>
        <taxon>Burkholderiales</taxon>
        <taxon>Oxalobacteraceae</taxon>
        <taxon>Telluria group</taxon>
        <taxon>Pseudoduganella</taxon>
    </lineage>
</organism>
<evidence type="ECO:0000256" key="8">
    <source>
        <dbReference type="SAM" id="Phobius"/>
    </source>
</evidence>
<dbReference type="EMBL" id="CP038026">
    <property type="protein sequence ID" value="QBQ35602.1"/>
    <property type="molecule type" value="Genomic_DNA"/>
</dbReference>
<evidence type="ECO:0000259" key="9">
    <source>
        <dbReference type="PROSITE" id="PS50893"/>
    </source>
</evidence>
<evidence type="ECO:0000256" key="5">
    <source>
        <dbReference type="ARBA" id="ARBA00022840"/>
    </source>
</evidence>
<dbReference type="PROSITE" id="PS00211">
    <property type="entry name" value="ABC_TRANSPORTER_1"/>
    <property type="match status" value="1"/>
</dbReference>
<dbReference type="SUPFAM" id="SSF52540">
    <property type="entry name" value="P-loop containing nucleoside triphosphate hydrolases"/>
    <property type="match status" value="1"/>
</dbReference>
<evidence type="ECO:0000256" key="6">
    <source>
        <dbReference type="ARBA" id="ARBA00022989"/>
    </source>
</evidence>
<reference evidence="12" key="1">
    <citation type="journal article" date="2014" name="Int. J. Syst. Evol. Microbiol.">
        <title>Complete genome sequence of Corynebacterium casei LMG S-19264T (=DSM 44701T), isolated from a smear-ripened cheese.</title>
        <authorList>
            <consortium name="US DOE Joint Genome Institute (JGI-PGF)"/>
            <person name="Walter F."/>
            <person name="Albersmeier A."/>
            <person name="Kalinowski J."/>
            <person name="Ruckert C."/>
        </authorList>
    </citation>
    <scope>NUCLEOTIDE SEQUENCE</scope>
    <source>
        <strain evidence="12">KCTC 12344</strain>
    </source>
</reference>
<dbReference type="InterPro" id="IPR003593">
    <property type="entry name" value="AAA+_ATPase"/>
</dbReference>
<sequence>MESFGLGRRVPVFMQTEATECGLCSLAMVAHYHGYRTDLASLRLRFSISRKGATLESLIRIAGALKLESRPLRLEPVHLPQLRLPCILHWNMDHFVVLTKVTRRGVVIHDPALGVRAFSMAEFGKYFTGVALELTPATDFEPTVQGRRFTLRGLMGNVTGLTQGLGQVLALACALELVAISLPFFLQWVVDHAVLSADRDLLNTLALGFGLLILIQGAIGAVRALLLTSLSTRLNFQWLGNVFGHLVKLPLDYFEKRHIGNIMSSFSAVTLVQKTLTGGFVQVVVDGIMVIGTAVMMLLYSPSLFAVAMGAVILYALMRWALFHRLRAATAEQIVHAAKQATHFYETASGIQSVRLFGKGEQRRAGWLHILADQFNADLRIQHINISYETAQTVLFGIERIIVIWLAAFAVLDGQFTVGMLFAFLAYKEQFSKRLAGVIDKYVEFKMLHLHGERIADIVLCRPEAEGPHERDETVRPTAPPRIEVRGASYRYSPTEPCVFEDINLVIEPGECVAITGVSGSGKTSLLKVILGLLSPHDGEIRIDNKPLHRVGLTAYRSIIGTVMQEDRMFSGSIAENICFFDPSPDWDRIRESARMAAIDTEIDAMPMGYNTLTGDSGIGISGGQRQRILLARALYRRPLILVLDEATSELDVGNEQTVNAAIKRMGLTRIIAAHRPETIAMADRVLAMRKGRLYSVNEAPTAESPQFSAR</sequence>
<dbReference type="EMBL" id="BMWW01000005">
    <property type="protein sequence ID" value="GGY96648.1"/>
    <property type="molecule type" value="Genomic_DNA"/>
</dbReference>
<dbReference type="InterPro" id="IPR003439">
    <property type="entry name" value="ABC_transporter-like_ATP-bd"/>
</dbReference>
<accession>A0A4P7BC93</accession>
<dbReference type="SMART" id="SM00382">
    <property type="entry name" value="AAA"/>
    <property type="match status" value="1"/>
</dbReference>
<feature type="domain" description="ABC transmembrane type-1" evidence="10">
    <location>
        <begin position="168"/>
        <end position="447"/>
    </location>
</feature>
<evidence type="ECO:0000313" key="15">
    <source>
        <dbReference type="Proteomes" id="UP000619512"/>
    </source>
</evidence>
<dbReference type="Gene3D" id="3.40.50.300">
    <property type="entry name" value="P-loop containing nucleotide triphosphate hydrolases"/>
    <property type="match status" value="1"/>
</dbReference>
<feature type="transmembrane region" description="Helical" evidence="8">
    <location>
        <begin position="402"/>
        <end position="427"/>
    </location>
</feature>
<feature type="transmembrane region" description="Helical" evidence="8">
    <location>
        <begin position="280"/>
        <end position="298"/>
    </location>
</feature>
<evidence type="ECO:0000259" key="10">
    <source>
        <dbReference type="PROSITE" id="PS50929"/>
    </source>
</evidence>
<dbReference type="Pfam" id="PF00005">
    <property type="entry name" value="ABC_tran"/>
    <property type="match status" value="1"/>
</dbReference>
<dbReference type="PROSITE" id="PS50929">
    <property type="entry name" value="ABC_TM1F"/>
    <property type="match status" value="1"/>
</dbReference>
<proteinExistence type="predicted"/>
<reference evidence="13 14" key="2">
    <citation type="submission" date="2019-03" db="EMBL/GenBank/DDBJ databases">
        <title>Draft Genome Sequences of Six Type Strains of the Genus Massilia.</title>
        <authorList>
            <person name="Miess H."/>
            <person name="Frediansyhah A."/>
            <person name="Gross H."/>
        </authorList>
    </citation>
    <scope>NUCLEOTIDE SEQUENCE [LARGE SCALE GENOMIC DNA]</scope>
    <source>
        <strain evidence="13 14">DSM 17505</strain>
    </source>
</reference>
<dbReference type="GO" id="GO:0006508">
    <property type="term" value="P:proteolysis"/>
    <property type="evidence" value="ECO:0007669"/>
    <property type="project" value="InterPro"/>
</dbReference>
<dbReference type="GO" id="GO:0005886">
    <property type="term" value="C:plasma membrane"/>
    <property type="evidence" value="ECO:0007669"/>
    <property type="project" value="UniProtKB-SubCell"/>
</dbReference>
<dbReference type="SUPFAM" id="SSF90123">
    <property type="entry name" value="ABC transporter transmembrane region"/>
    <property type="match status" value="1"/>
</dbReference>
<dbReference type="PROSITE" id="PS50990">
    <property type="entry name" value="PEPTIDASE_C39"/>
    <property type="match status" value="1"/>
</dbReference>
<dbReference type="CDD" id="cd02419">
    <property type="entry name" value="Peptidase_C39C"/>
    <property type="match status" value="1"/>
</dbReference>
<dbReference type="PROSITE" id="PS50893">
    <property type="entry name" value="ABC_TRANSPORTER_2"/>
    <property type="match status" value="1"/>
</dbReference>
<name>A0A4P7BC93_9BURK</name>
<dbReference type="Pfam" id="PF00664">
    <property type="entry name" value="ABC_membrane"/>
    <property type="match status" value="1"/>
</dbReference>
<reference evidence="12" key="3">
    <citation type="submission" date="2022-12" db="EMBL/GenBank/DDBJ databases">
        <authorList>
            <person name="Sun Q."/>
            <person name="Kim S."/>
        </authorList>
    </citation>
    <scope>NUCLEOTIDE SEQUENCE</scope>
    <source>
        <strain evidence="12">KCTC 12344</strain>
    </source>
</reference>
<protein>
    <submittedName>
        <fullName evidence="12">Colicin V biosynthesis protein</fullName>
    </submittedName>
    <submittedName>
        <fullName evidence="13">Peptidase domain-containing ABC transporter</fullName>
    </submittedName>
</protein>
<keyword evidence="2" id="KW-1003">Cell membrane</keyword>
<dbReference type="InterPro" id="IPR039421">
    <property type="entry name" value="Type_1_exporter"/>
</dbReference>
<dbReference type="GO" id="GO:0140359">
    <property type="term" value="F:ABC-type transporter activity"/>
    <property type="evidence" value="ECO:0007669"/>
    <property type="project" value="InterPro"/>
</dbReference>
<dbReference type="Proteomes" id="UP000619512">
    <property type="component" value="Unassembled WGS sequence"/>
</dbReference>
<dbReference type="InterPro" id="IPR033838">
    <property type="entry name" value="CvaB_peptidase"/>
</dbReference>
<dbReference type="AlphaFoldDB" id="A0A4P7BC93"/>
<dbReference type="InterPro" id="IPR011527">
    <property type="entry name" value="ABC1_TM_dom"/>
</dbReference>
<dbReference type="PANTHER" id="PTHR24221">
    <property type="entry name" value="ATP-BINDING CASSETTE SUB-FAMILY B"/>
    <property type="match status" value="1"/>
</dbReference>
<dbReference type="InterPro" id="IPR027417">
    <property type="entry name" value="P-loop_NTPase"/>
</dbReference>
<keyword evidence="6 8" id="KW-1133">Transmembrane helix</keyword>
<feature type="transmembrane region" description="Helical" evidence="8">
    <location>
        <begin position="202"/>
        <end position="226"/>
    </location>
</feature>
<dbReference type="GO" id="GO:0008234">
    <property type="term" value="F:cysteine-type peptidase activity"/>
    <property type="evidence" value="ECO:0007669"/>
    <property type="project" value="InterPro"/>
</dbReference>
<evidence type="ECO:0000256" key="2">
    <source>
        <dbReference type="ARBA" id="ARBA00022475"/>
    </source>
</evidence>
<evidence type="ECO:0000256" key="1">
    <source>
        <dbReference type="ARBA" id="ARBA00004651"/>
    </source>
</evidence>
<dbReference type="InterPro" id="IPR017871">
    <property type="entry name" value="ABC_transporter-like_CS"/>
</dbReference>
<evidence type="ECO:0000259" key="11">
    <source>
        <dbReference type="PROSITE" id="PS50990"/>
    </source>
</evidence>
<keyword evidence="14" id="KW-1185">Reference proteome</keyword>
<gene>
    <name evidence="13" type="ORF">E1742_05035</name>
    <name evidence="12" type="ORF">GCM10007388_32740</name>
</gene>